<dbReference type="AlphaFoldDB" id="D6RPB9"/>
<dbReference type="HOGENOM" id="CLU_1777338_0_0_1"/>
<evidence type="ECO:0000313" key="2">
    <source>
        <dbReference type="EMBL" id="EFI27155.1"/>
    </source>
</evidence>
<dbReference type="KEGG" id="cci:CC1G_14980"/>
<dbReference type="GeneID" id="9380239"/>
<dbReference type="RefSeq" id="XP_002910649.1">
    <property type="nucleotide sequence ID" value="XM_002910603.1"/>
</dbReference>
<dbReference type="InParanoid" id="D6RPB9"/>
<gene>
    <name evidence="2" type="ORF">CC1G_14980</name>
</gene>
<feature type="region of interest" description="Disordered" evidence="1">
    <location>
        <begin position="44"/>
        <end position="77"/>
    </location>
</feature>
<keyword evidence="3" id="KW-1185">Reference proteome</keyword>
<reference evidence="2 3" key="1">
    <citation type="journal article" date="2010" name="Proc. Natl. Acad. Sci. U.S.A.">
        <title>Insights into evolution of multicellular fungi from the assembled chromosomes of the mushroom Coprinopsis cinerea (Coprinus cinereus).</title>
        <authorList>
            <person name="Stajich J.E."/>
            <person name="Wilke S.K."/>
            <person name="Ahren D."/>
            <person name="Au C.H."/>
            <person name="Birren B.W."/>
            <person name="Borodovsky M."/>
            <person name="Burns C."/>
            <person name="Canback B."/>
            <person name="Casselton L.A."/>
            <person name="Cheng C.K."/>
            <person name="Deng J."/>
            <person name="Dietrich F.S."/>
            <person name="Fargo D.C."/>
            <person name="Farman M.L."/>
            <person name="Gathman A.C."/>
            <person name="Goldberg J."/>
            <person name="Guigo R."/>
            <person name="Hoegger P.J."/>
            <person name="Hooker J.B."/>
            <person name="Huggins A."/>
            <person name="James T.Y."/>
            <person name="Kamada T."/>
            <person name="Kilaru S."/>
            <person name="Kodira C."/>
            <person name="Kues U."/>
            <person name="Kupfer D."/>
            <person name="Kwan H.S."/>
            <person name="Lomsadze A."/>
            <person name="Li W."/>
            <person name="Lilly W.W."/>
            <person name="Ma L.J."/>
            <person name="Mackey A.J."/>
            <person name="Manning G."/>
            <person name="Martin F."/>
            <person name="Muraguchi H."/>
            <person name="Natvig D.O."/>
            <person name="Palmerini H."/>
            <person name="Ramesh M.A."/>
            <person name="Rehmeyer C.J."/>
            <person name="Roe B.A."/>
            <person name="Shenoy N."/>
            <person name="Stanke M."/>
            <person name="Ter-Hovhannisyan V."/>
            <person name="Tunlid A."/>
            <person name="Velagapudi R."/>
            <person name="Vision T.J."/>
            <person name="Zeng Q."/>
            <person name="Zolan M.E."/>
            <person name="Pukkila P.J."/>
        </authorList>
    </citation>
    <scope>NUCLEOTIDE SEQUENCE [LARGE SCALE GENOMIC DNA]</scope>
    <source>
        <strain evidence="3">Okayama-7 / 130 / ATCC MYA-4618 / FGSC 9003</strain>
    </source>
</reference>
<evidence type="ECO:0000256" key="1">
    <source>
        <dbReference type="SAM" id="MobiDB-lite"/>
    </source>
</evidence>
<comment type="caution">
    <text evidence="2">The sequence shown here is derived from an EMBL/GenBank/DDBJ whole genome shotgun (WGS) entry which is preliminary data.</text>
</comment>
<proteinExistence type="predicted"/>
<organism evidence="2 3">
    <name type="scientific">Coprinopsis cinerea (strain Okayama-7 / 130 / ATCC MYA-4618 / FGSC 9003)</name>
    <name type="common">Inky cap fungus</name>
    <name type="synonym">Hormographiella aspergillata</name>
    <dbReference type="NCBI Taxonomy" id="240176"/>
    <lineage>
        <taxon>Eukaryota</taxon>
        <taxon>Fungi</taxon>
        <taxon>Dikarya</taxon>
        <taxon>Basidiomycota</taxon>
        <taxon>Agaricomycotina</taxon>
        <taxon>Agaricomycetes</taxon>
        <taxon>Agaricomycetidae</taxon>
        <taxon>Agaricales</taxon>
        <taxon>Agaricineae</taxon>
        <taxon>Psathyrellaceae</taxon>
        <taxon>Coprinopsis</taxon>
    </lineage>
</organism>
<protein>
    <submittedName>
        <fullName evidence="2">Uncharacterized protein</fullName>
    </submittedName>
</protein>
<dbReference type="Proteomes" id="UP000001861">
    <property type="component" value="Unassembled WGS sequence"/>
</dbReference>
<evidence type="ECO:0000313" key="3">
    <source>
        <dbReference type="Proteomes" id="UP000001861"/>
    </source>
</evidence>
<sequence length="146" mass="16730">MTIGYFRIVHQSSCRYFTRPAPNENLEQVEEQKWFNAASFTGRREGTRGSMENKTLRSRPHPTLLPAPQFLVDGRPPLGDRSHHRAAKLRIWVDISDQYSLSFVHPVVKVDGSKSIKRIGKEHDLGGKKRTNVQSIEEDQLHIVIT</sequence>
<dbReference type="EMBL" id="AACS02000008">
    <property type="protein sequence ID" value="EFI27155.1"/>
    <property type="molecule type" value="Genomic_DNA"/>
</dbReference>
<dbReference type="VEuPathDB" id="FungiDB:CC1G_14980"/>
<name>D6RPB9_COPC7</name>
<accession>D6RPB9</accession>